<keyword evidence="3" id="KW-0677">Repeat</keyword>
<reference evidence="5 6" key="2">
    <citation type="journal article" date="2019" name="G3 (Bethesda)">
        <title>Hybrid Assembly of the Genome of the Entomopathogenic Nematode Steinernema carpocapsae Identifies the X-Chromosome.</title>
        <authorList>
            <person name="Serra L."/>
            <person name="Macchietto M."/>
            <person name="Macias-Munoz A."/>
            <person name="McGill C.J."/>
            <person name="Rodriguez I.M."/>
            <person name="Rodriguez B."/>
            <person name="Murad R."/>
            <person name="Mortazavi A."/>
        </authorList>
    </citation>
    <scope>NUCLEOTIDE SEQUENCE [LARGE SCALE GENOMIC DNA]</scope>
    <source>
        <strain evidence="5 6">ALL</strain>
    </source>
</reference>
<dbReference type="SMART" id="SM00320">
    <property type="entry name" value="WD40"/>
    <property type="match status" value="4"/>
</dbReference>
<name>A0A4U5N465_STECR</name>
<proteinExistence type="predicted"/>
<dbReference type="SUPFAM" id="SSF50978">
    <property type="entry name" value="WD40 repeat-like"/>
    <property type="match status" value="1"/>
</dbReference>
<organism evidence="5 6">
    <name type="scientific">Steinernema carpocapsae</name>
    <name type="common">Entomopathogenic nematode</name>
    <dbReference type="NCBI Taxonomy" id="34508"/>
    <lineage>
        <taxon>Eukaryota</taxon>
        <taxon>Metazoa</taxon>
        <taxon>Ecdysozoa</taxon>
        <taxon>Nematoda</taxon>
        <taxon>Chromadorea</taxon>
        <taxon>Rhabditida</taxon>
        <taxon>Tylenchina</taxon>
        <taxon>Panagrolaimomorpha</taxon>
        <taxon>Strongyloidoidea</taxon>
        <taxon>Steinernematidae</taxon>
        <taxon>Steinernema</taxon>
    </lineage>
</organism>
<protein>
    <submittedName>
        <fullName evidence="5">Uncharacterized protein</fullName>
    </submittedName>
</protein>
<keyword evidence="4" id="KW-0539">Nucleus</keyword>
<dbReference type="InterPro" id="IPR015943">
    <property type="entry name" value="WD40/YVTN_repeat-like_dom_sf"/>
</dbReference>
<keyword evidence="6" id="KW-1185">Reference proteome</keyword>
<accession>A0A4U5N465</accession>
<dbReference type="InterPro" id="IPR036322">
    <property type="entry name" value="WD40_repeat_dom_sf"/>
</dbReference>
<evidence type="ECO:0000256" key="3">
    <source>
        <dbReference type="ARBA" id="ARBA00022737"/>
    </source>
</evidence>
<evidence type="ECO:0000256" key="2">
    <source>
        <dbReference type="ARBA" id="ARBA00022574"/>
    </source>
</evidence>
<evidence type="ECO:0000256" key="4">
    <source>
        <dbReference type="ARBA" id="ARBA00023242"/>
    </source>
</evidence>
<reference evidence="5 6" key="1">
    <citation type="journal article" date="2015" name="Genome Biol.">
        <title>Comparative genomics of Steinernema reveals deeply conserved gene regulatory networks.</title>
        <authorList>
            <person name="Dillman A.R."/>
            <person name="Macchietto M."/>
            <person name="Porter C.F."/>
            <person name="Rogers A."/>
            <person name="Williams B."/>
            <person name="Antoshechkin I."/>
            <person name="Lee M.M."/>
            <person name="Goodwin Z."/>
            <person name="Lu X."/>
            <person name="Lewis E.E."/>
            <person name="Goodrich-Blair H."/>
            <person name="Stock S.P."/>
            <person name="Adams B.J."/>
            <person name="Sternberg P.W."/>
            <person name="Mortazavi A."/>
        </authorList>
    </citation>
    <scope>NUCLEOTIDE SEQUENCE [LARGE SCALE GENOMIC DNA]</scope>
    <source>
        <strain evidence="5 6">ALL</strain>
    </source>
</reference>
<keyword evidence="2" id="KW-0853">WD repeat</keyword>
<dbReference type="Gene3D" id="2.130.10.10">
    <property type="entry name" value="YVTN repeat-like/Quinoprotein amine dehydrogenase"/>
    <property type="match status" value="1"/>
</dbReference>
<dbReference type="PANTHER" id="PTHR44040">
    <property type="entry name" value="RETINOBLASTOMA-BINDING PROTEIN 5"/>
    <property type="match status" value="1"/>
</dbReference>
<comment type="caution">
    <text evidence="5">The sequence shown here is derived from an EMBL/GenBank/DDBJ whole genome shotgun (WGS) entry which is preliminary data.</text>
</comment>
<dbReference type="OrthoDB" id="196858at2759"/>
<dbReference type="PANTHER" id="PTHR44040:SF1">
    <property type="entry name" value="RETINOBLASTOMA-BINDING PROTEIN 5"/>
    <property type="match status" value="1"/>
</dbReference>
<dbReference type="AlphaFoldDB" id="A0A4U5N465"/>
<sequence>MPAEQIVSWDDSKSVKVEFEGVNVLRFNDFGTYFAVGTRKGDIYILDWPFYGIARKWKAHHQPVTDISWTHCGRYLLSVSNREIKCFDTDGVPRFFHSARIWFAAINPKNSDQIVYAESGKPGVSFVSIKDGTHEMIQPDNEDLPVPDRGAFDQSGKYFITGYEEGTVVVYDTQKKAVINIRKTELGDINVIRVGRRGDKIILTSSSKNKKPRREAKIVAYSLNTLLEPKSENSKDEVWFRHRLGKVSNARPRLNIATLSAFSNFVVAVGYKCLVFWRIDGTPVTKIDFEEVTTNDWKDNPIVKREITNVEEDITDFEKEIIDYVEDIPYVTSVDWHPLEGALIFSAGEKKHAYSFTHGRTKAAVCFGQRERIEVLQKTAPGGPVNEGELENKVSNEDLPAPENYPGAQGRRFDEQRVMYNKRFAYRILRLSSKEERALKRKREKAMKDFMVEWCQALLMDLMKHYKVEDEEY</sequence>
<evidence type="ECO:0000256" key="1">
    <source>
        <dbReference type="ARBA" id="ARBA00004123"/>
    </source>
</evidence>
<evidence type="ECO:0000313" key="5">
    <source>
        <dbReference type="EMBL" id="TKR77267.1"/>
    </source>
</evidence>
<evidence type="ECO:0000313" key="6">
    <source>
        <dbReference type="Proteomes" id="UP000298663"/>
    </source>
</evidence>
<dbReference type="EMBL" id="AZBU02000005">
    <property type="protein sequence ID" value="TKR77267.1"/>
    <property type="molecule type" value="Genomic_DNA"/>
</dbReference>
<dbReference type="InterPro" id="IPR037850">
    <property type="entry name" value="RBBP5/Swd1"/>
</dbReference>
<dbReference type="Pfam" id="PF00400">
    <property type="entry name" value="WD40"/>
    <property type="match status" value="1"/>
</dbReference>
<dbReference type="Proteomes" id="UP000298663">
    <property type="component" value="Unassembled WGS sequence"/>
</dbReference>
<gene>
    <name evidence="5" type="ORF">L596_018271</name>
</gene>
<dbReference type="GO" id="GO:0048188">
    <property type="term" value="C:Set1C/COMPASS complex"/>
    <property type="evidence" value="ECO:0007669"/>
    <property type="project" value="InterPro"/>
</dbReference>
<comment type="subcellular location">
    <subcellularLocation>
        <location evidence="1">Nucleus</location>
    </subcellularLocation>
</comment>
<dbReference type="InterPro" id="IPR001680">
    <property type="entry name" value="WD40_rpt"/>
</dbReference>